<dbReference type="PANTHER" id="PTHR34883:SF15">
    <property type="entry name" value="EXTRACELLULAR SERINE-RICH PROTEIN"/>
    <property type="match status" value="1"/>
</dbReference>
<organism evidence="2 3">
    <name type="scientific">Rhizodiscina lignyota</name>
    <dbReference type="NCBI Taxonomy" id="1504668"/>
    <lineage>
        <taxon>Eukaryota</taxon>
        <taxon>Fungi</taxon>
        <taxon>Dikarya</taxon>
        <taxon>Ascomycota</taxon>
        <taxon>Pezizomycotina</taxon>
        <taxon>Dothideomycetes</taxon>
        <taxon>Pleosporomycetidae</taxon>
        <taxon>Aulographales</taxon>
        <taxon>Rhizodiscinaceae</taxon>
        <taxon>Rhizodiscina</taxon>
    </lineage>
</organism>
<gene>
    <name evidence="2" type="ORF">NA57DRAFT_73846</name>
</gene>
<dbReference type="SUPFAM" id="SSF49503">
    <property type="entry name" value="Cupredoxins"/>
    <property type="match status" value="2"/>
</dbReference>
<accession>A0A9P4IEB3</accession>
<evidence type="ECO:0000313" key="2">
    <source>
        <dbReference type="EMBL" id="KAF2100236.1"/>
    </source>
</evidence>
<feature type="signal peptide" evidence="1">
    <location>
        <begin position="1"/>
        <end position="21"/>
    </location>
</feature>
<reference evidence="2" key="1">
    <citation type="journal article" date="2020" name="Stud. Mycol.">
        <title>101 Dothideomycetes genomes: a test case for predicting lifestyles and emergence of pathogens.</title>
        <authorList>
            <person name="Haridas S."/>
            <person name="Albert R."/>
            <person name="Binder M."/>
            <person name="Bloem J."/>
            <person name="Labutti K."/>
            <person name="Salamov A."/>
            <person name="Andreopoulos B."/>
            <person name="Baker S."/>
            <person name="Barry K."/>
            <person name="Bills G."/>
            <person name="Bluhm B."/>
            <person name="Cannon C."/>
            <person name="Castanera R."/>
            <person name="Culley D."/>
            <person name="Daum C."/>
            <person name="Ezra D."/>
            <person name="Gonzalez J."/>
            <person name="Henrissat B."/>
            <person name="Kuo A."/>
            <person name="Liang C."/>
            <person name="Lipzen A."/>
            <person name="Lutzoni F."/>
            <person name="Magnuson J."/>
            <person name="Mondo S."/>
            <person name="Nolan M."/>
            <person name="Ohm R."/>
            <person name="Pangilinan J."/>
            <person name="Park H.-J."/>
            <person name="Ramirez L."/>
            <person name="Alfaro M."/>
            <person name="Sun H."/>
            <person name="Tritt A."/>
            <person name="Yoshinaga Y."/>
            <person name="Zwiers L.-H."/>
            <person name="Turgeon B."/>
            <person name="Goodwin S."/>
            <person name="Spatafora J."/>
            <person name="Crous P."/>
            <person name="Grigoriev I."/>
        </authorList>
    </citation>
    <scope>NUCLEOTIDE SEQUENCE</scope>
    <source>
        <strain evidence="2">CBS 133067</strain>
    </source>
</reference>
<proteinExistence type="predicted"/>
<evidence type="ECO:0000313" key="3">
    <source>
        <dbReference type="Proteomes" id="UP000799772"/>
    </source>
</evidence>
<comment type="caution">
    <text evidence="2">The sequence shown here is derived from an EMBL/GenBank/DDBJ whole genome shotgun (WGS) entry which is preliminary data.</text>
</comment>
<dbReference type="InterPro" id="IPR008972">
    <property type="entry name" value="Cupredoxin"/>
</dbReference>
<dbReference type="CDD" id="cd00920">
    <property type="entry name" value="Cupredoxin"/>
    <property type="match status" value="2"/>
</dbReference>
<dbReference type="Proteomes" id="UP000799772">
    <property type="component" value="Unassembled WGS sequence"/>
</dbReference>
<name>A0A9P4IEB3_9PEZI</name>
<evidence type="ECO:0000256" key="1">
    <source>
        <dbReference type="SAM" id="SignalP"/>
    </source>
</evidence>
<dbReference type="InterPro" id="IPR052953">
    <property type="entry name" value="Ser-rich/MCO-related"/>
</dbReference>
<dbReference type="Gene3D" id="2.60.40.420">
    <property type="entry name" value="Cupredoxins - blue copper proteins"/>
    <property type="match status" value="2"/>
</dbReference>
<dbReference type="OrthoDB" id="2331100at2759"/>
<dbReference type="EMBL" id="ML978124">
    <property type="protein sequence ID" value="KAF2100236.1"/>
    <property type="molecule type" value="Genomic_DNA"/>
</dbReference>
<keyword evidence="3" id="KW-1185">Reference proteome</keyword>
<protein>
    <recommendedName>
        <fullName evidence="4">Extracellular serine-rich protein</fullName>
    </recommendedName>
</protein>
<dbReference type="PANTHER" id="PTHR34883">
    <property type="entry name" value="SERINE-RICH PROTEIN, PUTATIVE-RELATED-RELATED"/>
    <property type="match status" value="1"/>
</dbReference>
<sequence>MRLSSVSTSVLLGVSAQTVAAYRNHDVTVGKGGMLVYDPESISAHKGDTVTYHFFAKNHSVTQSSFDDPCHPLPGGFFSAFTPNPSPDTASPTTFQIKVNDTKPIWVYCSQTNGNHCQKGMVHSINAPLVGNTIGAFKNKAAKASISTSPSNDPPGGVPVGGLRKIHIEVGPAGNLTYSPNNITEPPGTVLEFAYNPKNHSVVQSSFADPCHPLAADGFSSGLIPTQVSPSGAIFDVVVNDTKPIWFYCAQTTKDHCQSGMVGSVNAPVVGNTLEKFIGLAKKASTSTIPPEAPIGGIFIANGTVIKSFGGDVFDNNMGMDEGSYSNVPPPGTKMSPYWTSMAGGSEPSNYHWPSTISNEATEFLQLLEFVDNVLLELLMGGYKNLTNGPWDHLYPKSITDTIQSMTAQAMVHRKTYTDSLQHYKKEIINPCRYSWPIQHVNDFVQVTLVVLLLQIGILLDISATVGPSDSWLIPALGVNMGSKARMTGVLNMIQDHTASSAPREVMLPSELVYSYIMDHYVVPGSCPDKLAWETQLPRLVIAATATDIGKRITEITITITVESTKDLHVAWIGPWGGLVYSPLESKGSGHWSASVPSSLYGHVWAVVVTGQDYKLQEISKYSLTSPEVIWVTDVQQMGSKKKA</sequence>
<feature type="chain" id="PRO_5040252059" description="Extracellular serine-rich protein" evidence="1">
    <location>
        <begin position="22"/>
        <end position="644"/>
    </location>
</feature>
<keyword evidence="1" id="KW-0732">Signal</keyword>
<evidence type="ECO:0008006" key="4">
    <source>
        <dbReference type="Google" id="ProtNLM"/>
    </source>
</evidence>
<dbReference type="AlphaFoldDB" id="A0A9P4IEB3"/>